<evidence type="ECO:0000256" key="1">
    <source>
        <dbReference type="ARBA" id="ARBA00011012"/>
    </source>
</evidence>
<sequence length="363" mass="41836">MQIHKSVGSSHLPAKGRCISRPILKGLFKTRPPPPTPADLVRQLRDLLIYADRNTEPKEAKRREKMCELNKLILEARTALYGDDHSEPVAEICAQLTQEFFRDDMLRLLIICLPKLDSGARQDAAHVVKNLHGQRVNSRLIASDYMEENADLVDILVPGYEDSDLALSYGAILRDCIRHQIVARYLLESEHVKKFFDYMQNPNFEIASDAAATFKELLTRHKLTVADFLLRNYQWFFQEYNSRLLESPNYVTRRHAVKLLGEILTDRSNSSVMVHYVSSLDNMRVLMNLLRDSNKTIQLDAFQVFKLFINNQNKPPEIVSILVKNRIKLLQFFGNFELGKKDEAFEADKAQVVKDIAFTLTQR</sequence>
<keyword evidence="3" id="KW-1185">Reference proteome</keyword>
<organism evidence="2 3">
    <name type="scientific">Rhododendron simsii</name>
    <name type="common">Sims's rhododendron</name>
    <dbReference type="NCBI Taxonomy" id="118357"/>
    <lineage>
        <taxon>Eukaryota</taxon>
        <taxon>Viridiplantae</taxon>
        <taxon>Streptophyta</taxon>
        <taxon>Embryophyta</taxon>
        <taxon>Tracheophyta</taxon>
        <taxon>Spermatophyta</taxon>
        <taxon>Magnoliopsida</taxon>
        <taxon>eudicotyledons</taxon>
        <taxon>Gunneridae</taxon>
        <taxon>Pentapetalae</taxon>
        <taxon>asterids</taxon>
        <taxon>Ericales</taxon>
        <taxon>Ericaceae</taxon>
        <taxon>Ericoideae</taxon>
        <taxon>Rhodoreae</taxon>
        <taxon>Rhododendron</taxon>
    </lineage>
</organism>
<dbReference type="Proteomes" id="UP000626092">
    <property type="component" value="Unassembled WGS sequence"/>
</dbReference>
<dbReference type="InterPro" id="IPR016024">
    <property type="entry name" value="ARM-type_fold"/>
</dbReference>
<name>A0A834LRU0_RHOSS</name>
<dbReference type="GO" id="GO:0043539">
    <property type="term" value="F:protein serine/threonine kinase activator activity"/>
    <property type="evidence" value="ECO:0007669"/>
    <property type="project" value="TreeGrafter"/>
</dbReference>
<protein>
    <recommendedName>
        <fullName evidence="4">MO25-like protein</fullName>
    </recommendedName>
</protein>
<dbReference type="OrthoDB" id="609103at2759"/>
<evidence type="ECO:0000313" key="2">
    <source>
        <dbReference type="EMBL" id="KAF7145167.1"/>
    </source>
</evidence>
<comment type="similarity">
    <text evidence="1">Belongs to the Mo25 family.</text>
</comment>
<dbReference type="InterPro" id="IPR013878">
    <property type="entry name" value="Mo25"/>
</dbReference>
<dbReference type="Gene3D" id="1.25.10.10">
    <property type="entry name" value="Leucine-rich Repeat Variant"/>
    <property type="match status" value="1"/>
</dbReference>
<accession>A0A834LRU0</accession>
<dbReference type="GO" id="GO:0035556">
    <property type="term" value="P:intracellular signal transduction"/>
    <property type="evidence" value="ECO:0007669"/>
    <property type="project" value="TreeGrafter"/>
</dbReference>
<gene>
    <name evidence="2" type="ORF">RHSIM_Rhsim04G0039800</name>
</gene>
<dbReference type="SUPFAM" id="SSF48371">
    <property type="entry name" value="ARM repeat"/>
    <property type="match status" value="1"/>
</dbReference>
<proteinExistence type="inferred from homology"/>
<dbReference type="Pfam" id="PF08569">
    <property type="entry name" value="Mo25"/>
    <property type="match status" value="1"/>
</dbReference>
<dbReference type="EMBL" id="WJXA01000004">
    <property type="protein sequence ID" value="KAF7145167.1"/>
    <property type="molecule type" value="Genomic_DNA"/>
</dbReference>
<reference evidence="2" key="1">
    <citation type="submission" date="2019-11" db="EMBL/GenBank/DDBJ databases">
        <authorList>
            <person name="Liu Y."/>
            <person name="Hou J."/>
            <person name="Li T.-Q."/>
            <person name="Guan C.-H."/>
            <person name="Wu X."/>
            <person name="Wu H.-Z."/>
            <person name="Ling F."/>
            <person name="Zhang R."/>
            <person name="Shi X.-G."/>
            <person name="Ren J.-P."/>
            <person name="Chen E.-F."/>
            <person name="Sun J.-M."/>
        </authorList>
    </citation>
    <scope>NUCLEOTIDE SEQUENCE</scope>
    <source>
        <strain evidence="2">Adult_tree_wgs_1</strain>
        <tissue evidence="2">Leaves</tissue>
    </source>
</reference>
<dbReference type="AlphaFoldDB" id="A0A834LRU0"/>
<evidence type="ECO:0000313" key="3">
    <source>
        <dbReference type="Proteomes" id="UP000626092"/>
    </source>
</evidence>
<dbReference type="PANTHER" id="PTHR10182">
    <property type="entry name" value="CALCIUM-BINDING PROTEIN 39-RELATED"/>
    <property type="match status" value="1"/>
</dbReference>
<comment type="caution">
    <text evidence="2">The sequence shown here is derived from an EMBL/GenBank/DDBJ whole genome shotgun (WGS) entry which is preliminary data.</text>
</comment>
<evidence type="ECO:0008006" key="4">
    <source>
        <dbReference type="Google" id="ProtNLM"/>
    </source>
</evidence>
<dbReference type="InterPro" id="IPR011989">
    <property type="entry name" value="ARM-like"/>
</dbReference>
<dbReference type="PANTHER" id="PTHR10182:SF34">
    <property type="entry name" value="MO25-LIKE PROTEIN"/>
    <property type="match status" value="1"/>
</dbReference>